<feature type="chain" id="PRO_5020687094" description="Secreted protein" evidence="1">
    <location>
        <begin position="17"/>
        <end position="80"/>
    </location>
</feature>
<protein>
    <recommendedName>
        <fullName evidence="4">Secreted protein</fullName>
    </recommendedName>
</protein>
<dbReference type="OrthoDB" id="10439013at2759"/>
<accession>A0A4U5PBS5</accession>
<gene>
    <name evidence="2" type="ORF">L596_008187</name>
</gene>
<reference evidence="2 3" key="1">
    <citation type="journal article" date="2015" name="Genome Biol.">
        <title>Comparative genomics of Steinernema reveals deeply conserved gene regulatory networks.</title>
        <authorList>
            <person name="Dillman A.R."/>
            <person name="Macchietto M."/>
            <person name="Porter C.F."/>
            <person name="Rogers A."/>
            <person name="Williams B."/>
            <person name="Antoshechkin I."/>
            <person name="Lee M.M."/>
            <person name="Goodwin Z."/>
            <person name="Lu X."/>
            <person name="Lewis E.E."/>
            <person name="Goodrich-Blair H."/>
            <person name="Stock S.P."/>
            <person name="Adams B.J."/>
            <person name="Sternberg P.W."/>
            <person name="Mortazavi A."/>
        </authorList>
    </citation>
    <scope>NUCLEOTIDE SEQUENCE [LARGE SCALE GENOMIC DNA]</scope>
    <source>
        <strain evidence="2 3">ALL</strain>
    </source>
</reference>
<dbReference type="Proteomes" id="UP000298663">
    <property type="component" value="Unassembled WGS sequence"/>
</dbReference>
<name>A0A4U5PBS5_STECR</name>
<dbReference type="EMBL" id="AZBU02000002">
    <property type="protein sequence ID" value="TKR93792.1"/>
    <property type="molecule type" value="Genomic_DNA"/>
</dbReference>
<reference evidence="2 3" key="2">
    <citation type="journal article" date="2019" name="G3 (Bethesda)">
        <title>Hybrid Assembly of the Genome of the Entomopathogenic Nematode Steinernema carpocapsae Identifies the X-Chromosome.</title>
        <authorList>
            <person name="Serra L."/>
            <person name="Macchietto M."/>
            <person name="Macias-Munoz A."/>
            <person name="McGill C.J."/>
            <person name="Rodriguez I.M."/>
            <person name="Rodriguez B."/>
            <person name="Murad R."/>
            <person name="Mortazavi A."/>
        </authorList>
    </citation>
    <scope>NUCLEOTIDE SEQUENCE [LARGE SCALE GENOMIC DNA]</scope>
    <source>
        <strain evidence="2 3">ALL</strain>
    </source>
</reference>
<evidence type="ECO:0000313" key="3">
    <source>
        <dbReference type="Proteomes" id="UP000298663"/>
    </source>
</evidence>
<proteinExistence type="predicted"/>
<feature type="signal peptide" evidence="1">
    <location>
        <begin position="1"/>
        <end position="16"/>
    </location>
</feature>
<evidence type="ECO:0000256" key="1">
    <source>
        <dbReference type="SAM" id="SignalP"/>
    </source>
</evidence>
<comment type="caution">
    <text evidence="2">The sequence shown here is derived from an EMBL/GenBank/DDBJ whole genome shotgun (WGS) entry which is preliminary data.</text>
</comment>
<dbReference type="AlphaFoldDB" id="A0A4U5PBS5"/>
<keyword evidence="1" id="KW-0732">Signal</keyword>
<organism evidence="2 3">
    <name type="scientific">Steinernema carpocapsae</name>
    <name type="common">Entomopathogenic nematode</name>
    <dbReference type="NCBI Taxonomy" id="34508"/>
    <lineage>
        <taxon>Eukaryota</taxon>
        <taxon>Metazoa</taxon>
        <taxon>Ecdysozoa</taxon>
        <taxon>Nematoda</taxon>
        <taxon>Chromadorea</taxon>
        <taxon>Rhabditida</taxon>
        <taxon>Tylenchina</taxon>
        <taxon>Panagrolaimomorpha</taxon>
        <taxon>Strongyloidoidea</taxon>
        <taxon>Steinernematidae</taxon>
        <taxon>Steinernema</taxon>
    </lineage>
</organism>
<evidence type="ECO:0008006" key="4">
    <source>
        <dbReference type="Google" id="ProtNLM"/>
    </source>
</evidence>
<evidence type="ECO:0000313" key="2">
    <source>
        <dbReference type="EMBL" id="TKR93792.1"/>
    </source>
</evidence>
<keyword evidence="3" id="KW-1185">Reference proteome</keyword>
<sequence length="80" mass="8953">MWSVLALLLLVQQVFAGIFIPIHGYEKNVQKRRPVSPMERACWQLARTAEASIAFGNSKELAYANIPSACFDLLPQDSTM</sequence>